<evidence type="ECO:0000313" key="2">
    <source>
        <dbReference type="EMBL" id="EGT56928.1"/>
    </source>
</evidence>
<dbReference type="FunCoup" id="G0PHS8">
    <property type="interactions" value="1852"/>
</dbReference>
<proteinExistence type="predicted"/>
<gene>
    <name evidence="2" type="ORF">CAEBREN_04881</name>
</gene>
<dbReference type="InParanoid" id="G0PHS8"/>
<dbReference type="PANTHER" id="PTHR31006">
    <property type="entry name" value="F-BOX DOMAIN-CONTAINING PROTEIN-RELATED-RELATED"/>
    <property type="match status" value="1"/>
</dbReference>
<dbReference type="EMBL" id="GL380505">
    <property type="protein sequence ID" value="EGT56928.1"/>
    <property type="molecule type" value="Genomic_DNA"/>
</dbReference>
<dbReference type="PANTHER" id="PTHR31006:SF4">
    <property type="entry name" value="F-BOX DOMAIN-CONTAINING PROTEIN"/>
    <property type="match status" value="1"/>
</dbReference>
<accession>G0PHS8</accession>
<dbReference type="Pfam" id="PF00646">
    <property type="entry name" value="F-box"/>
    <property type="match status" value="1"/>
</dbReference>
<evidence type="ECO:0000313" key="3">
    <source>
        <dbReference type="Proteomes" id="UP000008068"/>
    </source>
</evidence>
<dbReference type="InterPro" id="IPR042317">
    <property type="entry name" value="She-1-like"/>
</dbReference>
<keyword evidence="3" id="KW-1185">Reference proteome</keyword>
<evidence type="ECO:0000259" key="1">
    <source>
        <dbReference type="Pfam" id="PF00646"/>
    </source>
</evidence>
<dbReference type="InterPro" id="IPR001810">
    <property type="entry name" value="F-box_dom"/>
</dbReference>
<sequence length="366" mass="42709">MLRRRIQEILSRKFPRWVFDDRTGPLDWSVLPMEMKREIVKHADIRTRHSLRQCSHQDKQIVDSFKISLPFVRIESDHNYASLMICESRTQILKVLLTRKKFRFRRKTVVQISDNIAGEKYEEFCKNEDLDVVLQSLLGIISWINITIDTLNLDLKYPHDAITKYLDIHYRQCFGPRRKTRVICSSMEFSCAQVHFLPIDETRIISDLVTNWQSGRLMMAGKKYNIVPMGHFAEIGQIAFWKPSLLECNLGALISGILWKMAGEMVYYYIPGLEVTEAEQQELARRFEAVVRRHGVVNVLSITDGADVERKLYVKISTCGVQIQKAGIDEDPRFPKEGCMLDWMCSKCDKSVKSWYFRTTNRIKGD</sequence>
<dbReference type="OrthoDB" id="5803794at2759"/>
<dbReference type="OMA" id="PEYQEYC"/>
<dbReference type="AlphaFoldDB" id="G0PHS8"/>
<name>G0PHS8_CAEBE</name>
<dbReference type="HOGENOM" id="CLU_765556_0_0_1"/>
<reference evidence="3" key="1">
    <citation type="submission" date="2011-07" db="EMBL/GenBank/DDBJ databases">
        <authorList>
            <consortium name="Caenorhabditis brenneri Sequencing and Analysis Consortium"/>
            <person name="Wilson R.K."/>
        </authorList>
    </citation>
    <scope>NUCLEOTIDE SEQUENCE [LARGE SCALE GENOMIC DNA]</scope>
    <source>
        <strain evidence="3">PB2801</strain>
    </source>
</reference>
<feature type="domain" description="F-box" evidence="1">
    <location>
        <begin position="28"/>
        <end position="67"/>
    </location>
</feature>
<dbReference type="Proteomes" id="UP000008068">
    <property type="component" value="Unassembled WGS sequence"/>
</dbReference>
<organism evidence="3">
    <name type="scientific">Caenorhabditis brenneri</name>
    <name type="common">Nematode worm</name>
    <dbReference type="NCBI Taxonomy" id="135651"/>
    <lineage>
        <taxon>Eukaryota</taxon>
        <taxon>Metazoa</taxon>
        <taxon>Ecdysozoa</taxon>
        <taxon>Nematoda</taxon>
        <taxon>Chromadorea</taxon>
        <taxon>Rhabditida</taxon>
        <taxon>Rhabditina</taxon>
        <taxon>Rhabditomorpha</taxon>
        <taxon>Rhabditoidea</taxon>
        <taxon>Rhabditidae</taxon>
        <taxon>Peloderinae</taxon>
        <taxon>Caenorhabditis</taxon>
    </lineage>
</organism>
<protein>
    <recommendedName>
        <fullName evidence="1">F-box domain-containing protein</fullName>
    </recommendedName>
</protein>
<dbReference type="eggNOG" id="ENOG502TGRD">
    <property type="taxonomic scope" value="Eukaryota"/>
</dbReference>